<feature type="transmembrane region" description="Helical" evidence="1">
    <location>
        <begin position="97"/>
        <end position="117"/>
    </location>
</feature>
<evidence type="ECO:0000313" key="2">
    <source>
        <dbReference type="EMBL" id="WDC92865.1"/>
    </source>
</evidence>
<evidence type="ECO:0000313" key="3">
    <source>
        <dbReference type="Proteomes" id="UP001215533"/>
    </source>
</evidence>
<feature type="transmembrane region" description="Helical" evidence="1">
    <location>
        <begin position="123"/>
        <end position="142"/>
    </location>
</feature>
<keyword evidence="2" id="KW-0614">Plasmid</keyword>
<keyword evidence="1" id="KW-0472">Membrane</keyword>
<proteinExistence type="predicted"/>
<reference evidence="2" key="1">
    <citation type="submission" date="2023-02" db="EMBL/GenBank/DDBJ databases">
        <title>Complete genome sequence of Lactobacillus curvatus CACC879 isolated from Pig feces.</title>
        <authorList>
            <person name="Park S."/>
            <person name="Park M.A."/>
            <person name="Kim D.-H."/>
            <person name="Kim Y."/>
        </authorList>
    </citation>
    <scope>NUCLEOTIDE SEQUENCE</scope>
    <source>
        <strain evidence="2">Curvatus</strain>
        <plasmid evidence="2">p1_CACC879</plasmid>
    </source>
</reference>
<dbReference type="AlphaFoldDB" id="A0AAJ5RGJ4"/>
<evidence type="ECO:0000256" key="1">
    <source>
        <dbReference type="SAM" id="Phobius"/>
    </source>
</evidence>
<dbReference type="Proteomes" id="UP001215533">
    <property type="component" value="Plasmid p1_CACC879"/>
</dbReference>
<protein>
    <recommendedName>
        <fullName evidence="4">DUF4428 domain-containing protein</fullName>
    </recommendedName>
</protein>
<keyword evidence="1" id="KW-0812">Transmembrane</keyword>
<keyword evidence="1" id="KW-1133">Transmembrane helix</keyword>
<evidence type="ECO:0008006" key="4">
    <source>
        <dbReference type="Google" id="ProtNLM"/>
    </source>
</evidence>
<sequence length="281" mass="31313">MINKCAICRNDLISKSKTRLVDDILICQNCTQAISNDLNIKKNEISSLAFLYLKNKYKENDSNIFMRYPENEQDDLTEFKYKKAPNKFWKGDSTSGFTLGLFVGVIVGLVNMIFIHIPFMGSILFICIWLFVGTNPSAGTAISKWLSTNSKPNTSSFSAVDSKQYSSEPKIKHHRGDLYCPRCKSSNIQLIGEQVNVKSTKSKTTSKTRITPNLNPLHPLTIANAKTKYKTTTKVKKKKSGAKIAAAVMTGGTSMVVTGGLKSNKTKRYHCLDCGNVFKKK</sequence>
<geneLocation type="plasmid" evidence="2 3">
    <name>p1_CACC879</name>
</geneLocation>
<dbReference type="EMBL" id="CP117684">
    <property type="protein sequence ID" value="WDC92865.1"/>
    <property type="molecule type" value="Genomic_DNA"/>
</dbReference>
<accession>A0AAJ5RGJ4</accession>
<gene>
    <name evidence="2" type="ORF">PSR33_09910</name>
</gene>
<name>A0AAJ5RGJ4_LATCU</name>
<organism evidence="2 3">
    <name type="scientific">Latilactobacillus curvatus</name>
    <name type="common">Lactobacillus curvatus</name>
    <dbReference type="NCBI Taxonomy" id="28038"/>
    <lineage>
        <taxon>Bacteria</taxon>
        <taxon>Bacillati</taxon>
        <taxon>Bacillota</taxon>
        <taxon>Bacilli</taxon>
        <taxon>Lactobacillales</taxon>
        <taxon>Lactobacillaceae</taxon>
        <taxon>Latilactobacillus</taxon>
    </lineage>
</organism>